<feature type="domain" description="ABC transporter" evidence="5">
    <location>
        <begin position="6"/>
        <end position="241"/>
    </location>
</feature>
<dbReference type="RefSeq" id="WP_036201837.1">
    <property type="nucleotide sequence ID" value="NZ_AVCY01000002.1"/>
</dbReference>
<dbReference type="InterPro" id="IPR003593">
    <property type="entry name" value="AAA+_ATPase"/>
</dbReference>
<dbReference type="GO" id="GO:0005524">
    <property type="term" value="F:ATP binding"/>
    <property type="evidence" value="ECO:0007669"/>
    <property type="project" value="UniProtKB-KW"/>
</dbReference>
<dbReference type="PROSITE" id="PS50893">
    <property type="entry name" value="ABC_TRANSPORTER_2"/>
    <property type="match status" value="1"/>
</dbReference>
<evidence type="ECO:0000256" key="1">
    <source>
        <dbReference type="ARBA" id="ARBA00005417"/>
    </source>
</evidence>
<evidence type="ECO:0000256" key="2">
    <source>
        <dbReference type="ARBA" id="ARBA00022448"/>
    </source>
</evidence>
<dbReference type="GO" id="GO:0016887">
    <property type="term" value="F:ATP hydrolysis activity"/>
    <property type="evidence" value="ECO:0007669"/>
    <property type="project" value="InterPro"/>
</dbReference>
<dbReference type="SMART" id="SM00382">
    <property type="entry name" value="AAA"/>
    <property type="match status" value="1"/>
</dbReference>
<dbReference type="InterPro" id="IPR027417">
    <property type="entry name" value="P-loop_NTPase"/>
</dbReference>
<keyword evidence="7" id="KW-1185">Reference proteome</keyword>
<evidence type="ECO:0000256" key="4">
    <source>
        <dbReference type="ARBA" id="ARBA00022840"/>
    </source>
</evidence>
<dbReference type="FunFam" id="3.40.50.300:FF:000134">
    <property type="entry name" value="Iron-enterobactin ABC transporter ATP-binding protein"/>
    <property type="match status" value="1"/>
</dbReference>
<name>A0A0A3HQ76_9BACL</name>
<comment type="similarity">
    <text evidence="1">Belongs to the ABC transporter superfamily.</text>
</comment>
<reference evidence="6 7" key="1">
    <citation type="submission" date="2014-02" db="EMBL/GenBank/DDBJ databases">
        <title>Draft genome sequence of Lysinibacillus sinduriensis JCM 15800.</title>
        <authorList>
            <person name="Zhang F."/>
            <person name="Wang G."/>
            <person name="Zhang L."/>
        </authorList>
    </citation>
    <scope>NUCLEOTIDE SEQUENCE [LARGE SCALE GENOMIC DNA]</scope>
    <source>
        <strain evidence="6 7">JCM 15800</strain>
    </source>
</reference>
<dbReference type="PANTHER" id="PTHR42734">
    <property type="entry name" value="METAL TRANSPORT SYSTEM ATP-BINDING PROTEIN TM_0124-RELATED"/>
    <property type="match status" value="1"/>
</dbReference>
<dbReference type="InterPro" id="IPR003439">
    <property type="entry name" value="ABC_transporter-like_ATP-bd"/>
</dbReference>
<evidence type="ECO:0000256" key="3">
    <source>
        <dbReference type="ARBA" id="ARBA00022741"/>
    </source>
</evidence>
<dbReference type="SUPFAM" id="SSF52540">
    <property type="entry name" value="P-loop containing nucleoside triphosphate hydrolases"/>
    <property type="match status" value="1"/>
</dbReference>
<evidence type="ECO:0000313" key="7">
    <source>
        <dbReference type="Proteomes" id="UP000030408"/>
    </source>
</evidence>
<dbReference type="PROSITE" id="PS00211">
    <property type="entry name" value="ABC_TRANSPORTER_1"/>
    <property type="match status" value="1"/>
</dbReference>
<organism evidence="6 7">
    <name type="scientific">Ureibacillus sinduriensis BLB-1 = JCM 15800</name>
    <dbReference type="NCBI Taxonomy" id="1384057"/>
    <lineage>
        <taxon>Bacteria</taxon>
        <taxon>Bacillati</taxon>
        <taxon>Bacillota</taxon>
        <taxon>Bacilli</taxon>
        <taxon>Bacillales</taxon>
        <taxon>Caryophanaceae</taxon>
        <taxon>Ureibacillus</taxon>
    </lineage>
</organism>
<dbReference type="InterPro" id="IPR017871">
    <property type="entry name" value="ABC_transporter-like_CS"/>
</dbReference>
<dbReference type="OrthoDB" id="9806726at2"/>
<proteinExistence type="inferred from homology"/>
<dbReference type="STRING" id="1384057.CD33_15805"/>
<keyword evidence="2" id="KW-0813">Transport</keyword>
<dbReference type="InterPro" id="IPR050153">
    <property type="entry name" value="Metal_Ion_Import_ABC"/>
</dbReference>
<dbReference type="PANTHER" id="PTHR42734:SF17">
    <property type="entry name" value="METAL TRANSPORT SYSTEM ATP-BINDING PROTEIN TM_0124-RELATED"/>
    <property type="match status" value="1"/>
</dbReference>
<comment type="caution">
    <text evidence="6">The sequence shown here is derived from an EMBL/GenBank/DDBJ whole genome shotgun (WGS) entry which is preliminary data.</text>
</comment>
<dbReference type="AlphaFoldDB" id="A0A0A3HQ76"/>
<keyword evidence="4 6" id="KW-0067">ATP-binding</keyword>
<keyword evidence="3" id="KW-0547">Nucleotide-binding</keyword>
<dbReference type="CDD" id="cd03235">
    <property type="entry name" value="ABC_Metallic_Cations"/>
    <property type="match status" value="1"/>
</dbReference>
<dbReference type="Pfam" id="PF00005">
    <property type="entry name" value="ABC_tran"/>
    <property type="match status" value="1"/>
</dbReference>
<sequence>MSQTLIDMKNVSFQYEYTQVLKNISLKVEEGDFLAILGPNGSGKSTLLKLLLGLLKPMTGEVQLFGQSNETFRNREWIGYVSQKSNAFNSGFPATVEEVVKSGLTKKTGLLKKMPKDANFKVIEALTSVGMEQYHTRNIGQLSGGQQQRVFIARALISDPKVLILDEPTVGIDHENVQSFYDMLAKLNEEQNKTIILVTHDVDTVSNRISHVACLNQTIHFHGFKKEFDTISQTQLDNWYGHSVRKIH</sequence>
<accession>A0A0A3HQ76</accession>
<dbReference type="EMBL" id="JPVO01000054">
    <property type="protein sequence ID" value="KGR74559.1"/>
    <property type="molecule type" value="Genomic_DNA"/>
</dbReference>
<protein>
    <submittedName>
        <fullName evidence="6">Zinc ABC transporter ATP-binding protein</fullName>
    </submittedName>
</protein>
<dbReference type="Proteomes" id="UP000030408">
    <property type="component" value="Unassembled WGS sequence"/>
</dbReference>
<dbReference type="Gene3D" id="3.40.50.300">
    <property type="entry name" value="P-loop containing nucleotide triphosphate hydrolases"/>
    <property type="match status" value="1"/>
</dbReference>
<evidence type="ECO:0000259" key="5">
    <source>
        <dbReference type="PROSITE" id="PS50893"/>
    </source>
</evidence>
<dbReference type="eggNOG" id="COG1121">
    <property type="taxonomic scope" value="Bacteria"/>
</dbReference>
<evidence type="ECO:0000313" key="6">
    <source>
        <dbReference type="EMBL" id="KGR74559.1"/>
    </source>
</evidence>
<gene>
    <name evidence="6" type="ORF">CD33_15805</name>
</gene>